<dbReference type="InterPro" id="IPR018713">
    <property type="entry name" value="MPAB/Lcp_cat_dom"/>
</dbReference>
<dbReference type="Proteomes" id="UP001595696">
    <property type="component" value="Unassembled WGS sequence"/>
</dbReference>
<dbReference type="EC" id="1.-.-.-" evidence="2"/>
<comment type="caution">
    <text evidence="2">The sequence shown here is derived from an EMBL/GenBank/DDBJ whole genome shotgun (WGS) entry which is preliminary data.</text>
</comment>
<reference evidence="3" key="1">
    <citation type="journal article" date="2019" name="Int. J. Syst. Evol. Microbiol.">
        <title>The Global Catalogue of Microorganisms (GCM) 10K type strain sequencing project: providing services to taxonomists for standard genome sequencing and annotation.</title>
        <authorList>
            <consortium name="The Broad Institute Genomics Platform"/>
            <consortium name="The Broad Institute Genome Sequencing Center for Infectious Disease"/>
            <person name="Wu L."/>
            <person name="Ma J."/>
        </authorList>
    </citation>
    <scope>NUCLEOTIDE SEQUENCE [LARGE SCALE GENOMIC DNA]</scope>
    <source>
        <strain evidence="3">CGMCC 4.7330</strain>
    </source>
</reference>
<accession>A0ABV8DLV2</accession>
<evidence type="ECO:0000313" key="2">
    <source>
        <dbReference type="EMBL" id="MFC3960679.1"/>
    </source>
</evidence>
<name>A0ABV8DLV2_9NOCA</name>
<organism evidence="2 3">
    <name type="scientific">Nocardia jiangsuensis</name>
    <dbReference type="NCBI Taxonomy" id="1691563"/>
    <lineage>
        <taxon>Bacteria</taxon>
        <taxon>Bacillati</taxon>
        <taxon>Actinomycetota</taxon>
        <taxon>Actinomycetes</taxon>
        <taxon>Mycobacteriales</taxon>
        <taxon>Nocardiaceae</taxon>
        <taxon>Nocardia</taxon>
    </lineage>
</organism>
<dbReference type="Pfam" id="PF09995">
    <property type="entry name" value="MPAB_Lcp_cat"/>
    <property type="match status" value="1"/>
</dbReference>
<keyword evidence="3" id="KW-1185">Reference proteome</keyword>
<dbReference type="PANTHER" id="PTHR36151">
    <property type="entry name" value="BLR2777 PROTEIN"/>
    <property type="match status" value="1"/>
</dbReference>
<gene>
    <name evidence="2" type="ORF">ACFO0B_01605</name>
</gene>
<dbReference type="PANTHER" id="PTHR36151:SF3">
    <property type="entry name" value="ER-BOUND OXYGENASE MPAB_MPAB'_RUBBER OXYGENASE CATALYTIC DOMAIN-CONTAINING PROTEIN"/>
    <property type="match status" value="1"/>
</dbReference>
<keyword evidence="2" id="KW-0560">Oxidoreductase</keyword>
<evidence type="ECO:0000313" key="3">
    <source>
        <dbReference type="Proteomes" id="UP001595696"/>
    </source>
</evidence>
<protein>
    <submittedName>
        <fullName evidence="2">Oxygenase MpaB family protein</fullName>
        <ecNumber evidence="2">1.-.-.-</ecNumber>
    </submittedName>
</protein>
<dbReference type="EMBL" id="JBHSAX010000002">
    <property type="protein sequence ID" value="MFC3960679.1"/>
    <property type="molecule type" value="Genomic_DNA"/>
</dbReference>
<feature type="domain" description="ER-bound oxygenase mpaB/mpaB'/Rubber oxygenase catalytic" evidence="1">
    <location>
        <begin position="25"/>
        <end position="248"/>
    </location>
</feature>
<dbReference type="GO" id="GO:0016491">
    <property type="term" value="F:oxidoreductase activity"/>
    <property type="evidence" value="ECO:0007669"/>
    <property type="project" value="UniProtKB-KW"/>
</dbReference>
<dbReference type="RefSeq" id="WP_378610441.1">
    <property type="nucleotide sequence ID" value="NZ_JBHSAX010000002.1"/>
</dbReference>
<evidence type="ECO:0000259" key="1">
    <source>
        <dbReference type="Pfam" id="PF09995"/>
    </source>
</evidence>
<proteinExistence type="predicted"/>
<sequence>MPAPLPAPTPTPVDGFDMAARWTGAGAFLGGTANVIMQLSHAPVAYGVLESSVDSGKVMLHPMKRLRTTLTYLAVALMGTEEERAAYRDAVNTSHRSVRSSKQSPVKYNAFDPNLQLWVAACLYYGVIDIERRLHGEWDDDTADTFYRYAARLGTSLQMRPDMWPADRAAFAEYWESGLAARAIDDRTREYFDTLIDLHMLPKPLRAFAPFQRFLVTGLLPPRLREQMGMTWSEREERRLELLMRAIGAGQRKLPTALRLFPMNFYLADFRLRRRLGKPLV</sequence>